<evidence type="ECO:0000256" key="7">
    <source>
        <dbReference type="ARBA" id="ARBA00023136"/>
    </source>
</evidence>
<evidence type="ECO:0000256" key="4">
    <source>
        <dbReference type="ARBA" id="ARBA00022692"/>
    </source>
</evidence>
<evidence type="ECO:0000256" key="3">
    <source>
        <dbReference type="ARBA" id="ARBA00022475"/>
    </source>
</evidence>
<organism evidence="10 11">
    <name type="scientific">Arthrobacter hankyongi</name>
    <dbReference type="NCBI Taxonomy" id="2904801"/>
    <lineage>
        <taxon>Bacteria</taxon>
        <taxon>Bacillati</taxon>
        <taxon>Actinomycetota</taxon>
        <taxon>Actinomycetes</taxon>
        <taxon>Micrococcales</taxon>
        <taxon>Micrococcaceae</taxon>
        <taxon>Arthrobacter</taxon>
    </lineage>
</organism>
<feature type="transmembrane region" description="Helical" evidence="9">
    <location>
        <begin position="268"/>
        <end position="287"/>
    </location>
</feature>
<evidence type="ECO:0000256" key="5">
    <source>
        <dbReference type="ARBA" id="ARBA00022970"/>
    </source>
</evidence>
<sequence>MNNFIQLTASGLSLGILYALVAIGFAVLLKATGHFNMFPGAIVLLGAYLTYQFHVLWQLDFILSVVLAAAACTALGMLGERFLFSRLAGKGHKSIEHLSVLLVSLGLISIAQAMVVSVWGPLNYLIEDPWGLSVVRFGGVAIAVRDIWAVLLSLALLAVFYVIIQHTKVGVGMRAAASDPEAARAQGINPRVISATAWAMCGAASVLAGMMLATEIGGGLVPNLDQIAFSALPALILGGLSSLPGCIYGGLALGLVQTYASGYAPDSLGQGFPTMLPWVVMILLLVVKPGGFAKTLQTRKA</sequence>
<evidence type="ECO:0000256" key="6">
    <source>
        <dbReference type="ARBA" id="ARBA00022989"/>
    </source>
</evidence>
<feature type="transmembrane region" description="Helical" evidence="9">
    <location>
        <begin position="100"/>
        <end position="122"/>
    </location>
</feature>
<keyword evidence="5" id="KW-0029">Amino-acid transport</keyword>
<accession>A0ABS9LDM1</accession>
<evidence type="ECO:0000256" key="8">
    <source>
        <dbReference type="ARBA" id="ARBA00037998"/>
    </source>
</evidence>
<dbReference type="Pfam" id="PF02653">
    <property type="entry name" value="BPD_transp_2"/>
    <property type="match status" value="1"/>
</dbReference>
<keyword evidence="2" id="KW-0813">Transport</keyword>
<evidence type="ECO:0000313" key="10">
    <source>
        <dbReference type="EMBL" id="MCG2624775.1"/>
    </source>
</evidence>
<name>A0ABS9LDM1_9MICC</name>
<dbReference type="InterPro" id="IPR001851">
    <property type="entry name" value="ABC_transp_permease"/>
</dbReference>
<feature type="transmembrane region" description="Helical" evidence="9">
    <location>
        <begin position="12"/>
        <end position="29"/>
    </location>
</feature>
<feature type="transmembrane region" description="Helical" evidence="9">
    <location>
        <begin position="192"/>
        <end position="214"/>
    </location>
</feature>
<keyword evidence="6 9" id="KW-1133">Transmembrane helix</keyword>
<evidence type="ECO:0000313" key="11">
    <source>
        <dbReference type="Proteomes" id="UP001165368"/>
    </source>
</evidence>
<feature type="transmembrane region" description="Helical" evidence="9">
    <location>
        <begin position="142"/>
        <end position="164"/>
    </location>
</feature>
<gene>
    <name evidence="10" type="ORF">LVY72_23075</name>
</gene>
<comment type="caution">
    <text evidence="10">The sequence shown here is derived from an EMBL/GenBank/DDBJ whole genome shotgun (WGS) entry which is preliminary data.</text>
</comment>
<keyword evidence="3" id="KW-1003">Cell membrane</keyword>
<keyword evidence="4 9" id="KW-0812">Transmembrane</keyword>
<dbReference type="InterPro" id="IPR052157">
    <property type="entry name" value="BCAA_transport_permease"/>
</dbReference>
<feature type="transmembrane region" description="Helical" evidence="9">
    <location>
        <begin position="234"/>
        <end position="256"/>
    </location>
</feature>
<keyword evidence="7 9" id="KW-0472">Membrane</keyword>
<dbReference type="RefSeq" id="WP_237827136.1">
    <property type="nucleotide sequence ID" value="NZ_JAKLTQ010000031.1"/>
</dbReference>
<dbReference type="EMBL" id="JAKLTQ010000031">
    <property type="protein sequence ID" value="MCG2624775.1"/>
    <property type="molecule type" value="Genomic_DNA"/>
</dbReference>
<comment type="similarity">
    <text evidence="8">Belongs to the binding-protein-dependent transport system permease family. LivHM subfamily.</text>
</comment>
<proteinExistence type="inferred from homology"/>
<keyword evidence="11" id="KW-1185">Reference proteome</keyword>
<protein>
    <submittedName>
        <fullName evidence="10">Branched-chain amino acid ABC transporter permease</fullName>
    </submittedName>
</protein>
<dbReference type="CDD" id="cd06582">
    <property type="entry name" value="TM_PBP1_LivH_like"/>
    <property type="match status" value="1"/>
</dbReference>
<dbReference type="PANTHER" id="PTHR11795:SF451">
    <property type="entry name" value="ABC TRANSPORTER PERMEASE PROTEIN"/>
    <property type="match status" value="1"/>
</dbReference>
<dbReference type="Proteomes" id="UP001165368">
    <property type="component" value="Unassembled WGS sequence"/>
</dbReference>
<comment type="subcellular location">
    <subcellularLocation>
        <location evidence="1">Cell membrane</location>
        <topology evidence="1">Multi-pass membrane protein</topology>
    </subcellularLocation>
</comment>
<evidence type="ECO:0000256" key="2">
    <source>
        <dbReference type="ARBA" id="ARBA00022448"/>
    </source>
</evidence>
<evidence type="ECO:0000256" key="1">
    <source>
        <dbReference type="ARBA" id="ARBA00004651"/>
    </source>
</evidence>
<evidence type="ECO:0000256" key="9">
    <source>
        <dbReference type="SAM" id="Phobius"/>
    </source>
</evidence>
<feature type="transmembrane region" description="Helical" evidence="9">
    <location>
        <begin position="61"/>
        <end position="79"/>
    </location>
</feature>
<dbReference type="PANTHER" id="PTHR11795">
    <property type="entry name" value="BRANCHED-CHAIN AMINO ACID TRANSPORT SYSTEM PERMEASE PROTEIN LIVH"/>
    <property type="match status" value="1"/>
</dbReference>
<reference evidence="10" key="1">
    <citation type="submission" date="2022-01" db="EMBL/GenBank/DDBJ databases">
        <authorList>
            <person name="Jo J.-H."/>
            <person name="Im W.-T."/>
        </authorList>
    </citation>
    <scope>NUCLEOTIDE SEQUENCE</scope>
    <source>
        <strain evidence="10">I2-34</strain>
    </source>
</reference>